<dbReference type="GO" id="GO:0019284">
    <property type="term" value="P:L-methionine salvage from S-adenosylmethionine"/>
    <property type="evidence" value="ECO:0007669"/>
    <property type="project" value="TreeGrafter"/>
</dbReference>
<organism evidence="8">
    <name type="scientific">Neisseria gonorrhoeae</name>
    <dbReference type="NCBI Taxonomy" id="485"/>
    <lineage>
        <taxon>Bacteria</taxon>
        <taxon>Pseudomonadati</taxon>
        <taxon>Pseudomonadota</taxon>
        <taxon>Betaproteobacteria</taxon>
        <taxon>Neisseriales</taxon>
        <taxon>Neisseriaceae</taxon>
        <taxon>Neisseria</taxon>
    </lineage>
</organism>
<evidence type="ECO:0000256" key="5">
    <source>
        <dbReference type="ARBA" id="ARBA00023167"/>
    </source>
</evidence>
<dbReference type="GO" id="GO:0009164">
    <property type="term" value="P:nucleoside catabolic process"/>
    <property type="evidence" value="ECO:0007669"/>
    <property type="project" value="InterPro"/>
</dbReference>
<dbReference type="PANTHER" id="PTHR46832">
    <property type="entry name" value="5'-METHYLTHIOADENOSINE/S-ADENOSYLHOMOCYSTEINE NUCLEOSIDASE"/>
    <property type="match status" value="1"/>
</dbReference>
<dbReference type="GO" id="GO:0008782">
    <property type="term" value="F:adenosylhomocysteine nucleosidase activity"/>
    <property type="evidence" value="ECO:0007669"/>
    <property type="project" value="UniProtKB-EC"/>
</dbReference>
<dbReference type="InterPro" id="IPR000845">
    <property type="entry name" value="Nucleoside_phosphorylase_d"/>
</dbReference>
<dbReference type="UniPathway" id="UPA00904">
    <property type="reaction ID" value="UER00871"/>
</dbReference>
<dbReference type="GO" id="GO:0005829">
    <property type="term" value="C:cytosol"/>
    <property type="evidence" value="ECO:0007669"/>
    <property type="project" value="TreeGrafter"/>
</dbReference>
<proteinExistence type="predicted"/>
<dbReference type="PANTHER" id="PTHR46832:SF1">
    <property type="entry name" value="5'-METHYLTHIOADENOSINE_S-ADENOSYLHOMOCYSTEINE NUCLEOSIDASE"/>
    <property type="match status" value="1"/>
</dbReference>
<keyword evidence="5" id="KW-0486">Methionine biosynthesis</keyword>
<dbReference type="Pfam" id="PF01048">
    <property type="entry name" value="PNP_UDP_1"/>
    <property type="match status" value="1"/>
</dbReference>
<feature type="domain" description="Nucleoside phosphorylase" evidence="7">
    <location>
        <begin position="93"/>
        <end position="296"/>
    </location>
</feature>
<keyword evidence="8" id="KW-0326">Glycosidase</keyword>
<evidence type="ECO:0000256" key="4">
    <source>
        <dbReference type="ARBA" id="ARBA00022801"/>
    </source>
</evidence>
<evidence type="ECO:0000313" key="8">
    <source>
        <dbReference type="EMBL" id="SUA24348.1"/>
    </source>
</evidence>
<dbReference type="InterPro" id="IPR010049">
    <property type="entry name" value="MTA_SAH_Nsdase"/>
</dbReference>
<protein>
    <recommendedName>
        <fullName evidence="2">adenosylhomocysteine nucleosidase</fullName>
        <ecNumber evidence="2">3.2.2.9</ecNumber>
    </recommendedName>
</protein>
<name>A0A378VZZ9_NEIGO</name>
<dbReference type="CDD" id="cd09008">
    <property type="entry name" value="MTAN"/>
    <property type="match status" value="1"/>
</dbReference>
<sequence length="302" mass="32525">MGRHKQVGTFVLFIWRSHANSSSFAVIFSSVNILVPQSSNNLYLPILPKSAVLSETVSDGTDKPPPLNPAVLACIIRRSIRNSQQVSNMSLKTVAVIGAMEQEIELLREMMENVKAVSFGRFSAYEGELAGKRMVLALSGIGKVNAAVATAWLIRQFAPDCVINTGSAGGLGKGLKVGDVVIGTETEHHDVDVTAFGYARGQVPQLPARFASDGILIETAKRAARTFEGAEVEQGLIVSGDRFVHSSEGVAEIRKHFPEVKAVEMEAAAIAQTCHQLETPFVIIRAVSDSADEKADISFEEF</sequence>
<evidence type="ECO:0000259" key="7">
    <source>
        <dbReference type="Pfam" id="PF01048"/>
    </source>
</evidence>
<dbReference type="NCBIfam" id="NF004079">
    <property type="entry name" value="PRK05584.1"/>
    <property type="match status" value="1"/>
</dbReference>
<gene>
    <name evidence="8" type="primary">mtnN</name>
    <name evidence="8" type="ORF">NCTC11421_02345</name>
</gene>
<dbReference type="NCBIfam" id="TIGR01704">
    <property type="entry name" value="MTA_SAH-Nsdase"/>
    <property type="match status" value="1"/>
</dbReference>
<accession>A0A378VZZ9</accession>
<comment type="catalytic activity">
    <reaction evidence="6">
        <text>5'-deoxyadenosine + H2O = 5-deoxy-D-ribose + adenine</text>
        <dbReference type="Rhea" id="RHEA:29859"/>
        <dbReference type="ChEBI" id="CHEBI:15377"/>
        <dbReference type="ChEBI" id="CHEBI:16708"/>
        <dbReference type="ChEBI" id="CHEBI:17319"/>
        <dbReference type="ChEBI" id="CHEBI:149540"/>
        <dbReference type="EC" id="3.2.2.9"/>
    </reaction>
    <physiologicalReaction direction="left-to-right" evidence="6">
        <dbReference type="Rhea" id="RHEA:29860"/>
    </physiologicalReaction>
</comment>
<comment type="pathway">
    <text evidence="1">Amino-acid biosynthesis; L-methionine biosynthesis via salvage pathway; S-methyl-5-thio-alpha-D-ribose 1-phosphate from S-methyl-5'-thioadenosine (hydrolase route): step 1/2.</text>
</comment>
<evidence type="ECO:0000256" key="6">
    <source>
        <dbReference type="ARBA" id="ARBA00050313"/>
    </source>
</evidence>
<dbReference type="EC" id="3.2.2.9" evidence="2"/>
<dbReference type="SUPFAM" id="SSF53167">
    <property type="entry name" value="Purine and uridine phosphorylases"/>
    <property type="match status" value="1"/>
</dbReference>
<dbReference type="AlphaFoldDB" id="A0A378VZZ9"/>
<dbReference type="InterPro" id="IPR035994">
    <property type="entry name" value="Nucleoside_phosphorylase_sf"/>
</dbReference>
<keyword evidence="4 8" id="KW-0378">Hydrolase</keyword>
<reference evidence="8" key="1">
    <citation type="submission" date="2018-06" db="EMBL/GenBank/DDBJ databases">
        <authorList>
            <consortium name="Pathogen Informatics"/>
            <person name="Doyle S."/>
        </authorList>
    </citation>
    <scope>NUCLEOTIDE SEQUENCE [LARGE SCALE GENOMIC DNA]</scope>
    <source>
        <strain evidence="8">NCTC11421</strain>
    </source>
</reference>
<dbReference type="EMBL" id="UGRI01000001">
    <property type="protein sequence ID" value="SUA24348.1"/>
    <property type="molecule type" value="Genomic_DNA"/>
</dbReference>
<dbReference type="Gene3D" id="3.40.50.1580">
    <property type="entry name" value="Nucleoside phosphorylase domain"/>
    <property type="match status" value="1"/>
</dbReference>
<evidence type="ECO:0000256" key="2">
    <source>
        <dbReference type="ARBA" id="ARBA00011974"/>
    </source>
</evidence>
<evidence type="ECO:0000256" key="1">
    <source>
        <dbReference type="ARBA" id="ARBA00004945"/>
    </source>
</evidence>
<dbReference type="FunFam" id="3.40.50.1580:FF:000001">
    <property type="entry name" value="MTA/SAH nucleosidase family protein"/>
    <property type="match status" value="1"/>
</dbReference>
<evidence type="ECO:0000256" key="3">
    <source>
        <dbReference type="ARBA" id="ARBA00022605"/>
    </source>
</evidence>
<dbReference type="GO" id="GO:0008930">
    <property type="term" value="F:methylthioadenosine nucleosidase activity"/>
    <property type="evidence" value="ECO:0007669"/>
    <property type="project" value="InterPro"/>
</dbReference>
<keyword evidence="3" id="KW-0028">Amino-acid biosynthesis</keyword>
<dbReference type="GO" id="GO:0019509">
    <property type="term" value="P:L-methionine salvage from methylthioadenosine"/>
    <property type="evidence" value="ECO:0007669"/>
    <property type="project" value="UniProtKB-UniPathway"/>
</dbReference>